<dbReference type="PANTHER" id="PTHR44068">
    <property type="entry name" value="ZGC:194242"/>
    <property type="match status" value="1"/>
</dbReference>
<dbReference type="Proteomes" id="UP000000437">
    <property type="component" value="Chromosome 23"/>
</dbReference>
<gene>
    <name evidence="4 5" type="ORF">zgc:194242</name>
</gene>
<dbReference type="SUPFAM" id="SSF53335">
    <property type="entry name" value="S-adenosyl-L-methionine-dependent methyltransferases"/>
    <property type="match status" value="1"/>
</dbReference>
<evidence type="ECO:0000256" key="2">
    <source>
        <dbReference type="ARBA" id="ARBA00038188"/>
    </source>
</evidence>
<protein>
    <submittedName>
        <fullName evidence="4">Uncharacterized protein isoform X1</fullName>
    </submittedName>
</protein>
<evidence type="ECO:0000313" key="4">
    <source>
        <dbReference type="RefSeq" id="XP_068072745.2"/>
    </source>
</evidence>
<reference evidence="4" key="1">
    <citation type="submission" date="2025-08" db="UniProtKB">
        <authorList>
            <consortium name="RefSeq"/>
        </authorList>
    </citation>
    <scope>IDENTIFICATION</scope>
    <source>
        <strain evidence="4">Tuebingen</strain>
        <tissue evidence="4">Fibroblasts and whole tissue</tissue>
    </source>
</reference>
<evidence type="ECO:0000313" key="3">
    <source>
        <dbReference type="Proteomes" id="UP000000437"/>
    </source>
</evidence>
<dbReference type="AlphaFoldDB" id="A0AB32TH53"/>
<evidence type="ECO:0000256" key="1">
    <source>
        <dbReference type="ARBA" id="ARBA00022679"/>
    </source>
</evidence>
<evidence type="ECO:0000313" key="5">
    <source>
        <dbReference type="ZFIN" id="ZDB-GENE-081022-84"/>
    </source>
</evidence>
<sequence>MLPNQVGKQLGHPTYSLSGWLVSKFFKWHNQVLEENAVKLCNIEPNNTVLELCHGPGFGLHYASQLLTGPEGKLFGVDHSQYMHEMASKRMKEQISRGKVELYCSDLMAMPIEENTVDKVFHCNCYYFWPDMKAGASVIHRVMKPGGIMVTTLRLDSLKRTISRRALNGKIWNPEVYMDALQSCGFTDVRLEDNRDKLIHFQAIFATARK</sequence>
<comment type="similarity">
    <text evidence="2">Belongs to the class I-like SAM-binding methyltransferase superfamily. Erg6/SMT family.</text>
</comment>
<dbReference type="PANTHER" id="PTHR44068:SF1">
    <property type="entry name" value="HYPOTHETICAL LOC100005854"/>
    <property type="match status" value="1"/>
</dbReference>
<name>A0AB32TH53_DANRE</name>
<dbReference type="InterPro" id="IPR050447">
    <property type="entry name" value="Erg6_SMT_methyltransf"/>
</dbReference>
<dbReference type="GO" id="GO:0016740">
    <property type="term" value="F:transferase activity"/>
    <property type="evidence" value="ECO:0007669"/>
    <property type="project" value="UniProtKB-KW"/>
</dbReference>
<dbReference type="AGR" id="ZFIN:ZDB-GENE-081022-84"/>
<accession>A0AB32TH53</accession>
<dbReference type="RefSeq" id="XP_068072745.2">
    <property type="nucleotide sequence ID" value="XM_068216644.2"/>
</dbReference>
<keyword evidence="3" id="KW-1185">Reference proteome</keyword>
<dbReference type="ZFIN" id="ZDB-GENE-081022-84">
    <property type="gene designation" value="zgc:194242"/>
</dbReference>
<proteinExistence type="inferred from homology"/>
<dbReference type="CDD" id="cd02440">
    <property type="entry name" value="AdoMet_MTases"/>
    <property type="match status" value="1"/>
</dbReference>
<keyword evidence="1" id="KW-0808">Transferase</keyword>
<dbReference type="Gene3D" id="3.40.50.150">
    <property type="entry name" value="Vaccinia Virus protein VP39"/>
    <property type="match status" value="1"/>
</dbReference>
<dbReference type="InterPro" id="IPR041698">
    <property type="entry name" value="Methyltransf_25"/>
</dbReference>
<organism evidence="3 4">
    <name type="scientific">Danio rerio</name>
    <name type="common">Zebrafish</name>
    <name type="synonym">Brachydanio rerio</name>
    <dbReference type="NCBI Taxonomy" id="7955"/>
    <lineage>
        <taxon>Eukaryota</taxon>
        <taxon>Metazoa</taxon>
        <taxon>Chordata</taxon>
        <taxon>Craniata</taxon>
        <taxon>Vertebrata</taxon>
        <taxon>Euteleostomi</taxon>
        <taxon>Actinopterygii</taxon>
        <taxon>Neopterygii</taxon>
        <taxon>Teleostei</taxon>
        <taxon>Ostariophysi</taxon>
        <taxon>Cypriniformes</taxon>
        <taxon>Danionidae</taxon>
        <taxon>Danioninae</taxon>
        <taxon>Danio</taxon>
    </lineage>
</organism>
<dbReference type="Pfam" id="PF13649">
    <property type="entry name" value="Methyltransf_25"/>
    <property type="match status" value="1"/>
</dbReference>
<dbReference type="InterPro" id="IPR029063">
    <property type="entry name" value="SAM-dependent_MTases_sf"/>
</dbReference>